<dbReference type="AlphaFoldDB" id="A0A8H4QRF5"/>
<keyword evidence="4" id="KW-1185">Reference proteome</keyword>
<reference evidence="3 4" key="1">
    <citation type="submission" date="2019-12" db="EMBL/GenBank/DDBJ databases">
        <authorList>
            <person name="Floudas D."/>
            <person name="Bentzer J."/>
            <person name="Ahren D."/>
            <person name="Johansson T."/>
            <person name="Persson P."/>
            <person name="Tunlid A."/>
        </authorList>
    </citation>
    <scope>NUCLEOTIDE SEQUENCE [LARGE SCALE GENOMIC DNA]</scope>
    <source>
        <strain evidence="3 4">CBS 102.39</strain>
    </source>
</reference>
<evidence type="ECO:0000256" key="1">
    <source>
        <dbReference type="SAM" id="MobiDB-lite"/>
    </source>
</evidence>
<sequence length="391" mass="40748">MPLSNYALLGALLSASLANAFTPLADKRFAYNQIPYKVDTDVGLPRGTQLGYNQCNSTTEGPNSLCQTAVINSLDDFCLWAPSEPGHTVGDIEGEMIAWCSKPGHGTRVMPKGTITGVQFTRTPDYIQVVGFMDQTKINMVAGDDGGEMDPHGADRRGNPIGGLVYTNAWTGGYSQAVEWHNFNGANMFCFKACDPKGPKAARYCEHIYDIMGCGFNAPSNAKEGVFESCASDSQDPPGQYVNAAGQTTTWRQGDGNPPYTPRIPSSSLCSTFASTDIFDKATNIPIPTPSAGSQSSSSSISSGSSSLPTSVSTSHTSSVSSGSSSASHSSSSGTSSRPASSSTTASTTPSRTQDSSNSPSETSNNSGAGKSATSLSMIAFTALTLLYVVA</sequence>
<feature type="chain" id="PRO_5034954056" description="Macrofage activating glycoprotein" evidence="2">
    <location>
        <begin position="21"/>
        <end position="391"/>
    </location>
</feature>
<accession>A0A8H4QRF5</accession>
<dbReference type="Proteomes" id="UP000521872">
    <property type="component" value="Unassembled WGS sequence"/>
</dbReference>
<dbReference type="OrthoDB" id="2564904at2759"/>
<comment type="caution">
    <text evidence="3">The sequence shown here is derived from an EMBL/GenBank/DDBJ whole genome shotgun (WGS) entry which is preliminary data.</text>
</comment>
<evidence type="ECO:0008006" key="5">
    <source>
        <dbReference type="Google" id="ProtNLM"/>
    </source>
</evidence>
<gene>
    <name evidence="3" type="ORF">D9613_012357</name>
</gene>
<evidence type="ECO:0000313" key="3">
    <source>
        <dbReference type="EMBL" id="KAF4615788.1"/>
    </source>
</evidence>
<name>A0A8H4QRF5_9AGAR</name>
<organism evidence="3 4">
    <name type="scientific">Agrocybe pediades</name>
    <dbReference type="NCBI Taxonomy" id="84607"/>
    <lineage>
        <taxon>Eukaryota</taxon>
        <taxon>Fungi</taxon>
        <taxon>Dikarya</taxon>
        <taxon>Basidiomycota</taxon>
        <taxon>Agaricomycotina</taxon>
        <taxon>Agaricomycetes</taxon>
        <taxon>Agaricomycetidae</taxon>
        <taxon>Agaricales</taxon>
        <taxon>Agaricineae</taxon>
        <taxon>Strophariaceae</taxon>
        <taxon>Agrocybe</taxon>
    </lineage>
</organism>
<evidence type="ECO:0000256" key="2">
    <source>
        <dbReference type="SAM" id="SignalP"/>
    </source>
</evidence>
<proteinExistence type="predicted"/>
<feature type="region of interest" description="Disordered" evidence="1">
    <location>
        <begin position="284"/>
        <end position="372"/>
    </location>
</feature>
<feature type="signal peptide" evidence="2">
    <location>
        <begin position="1"/>
        <end position="20"/>
    </location>
</feature>
<dbReference type="EMBL" id="JAACJL010000033">
    <property type="protein sequence ID" value="KAF4615788.1"/>
    <property type="molecule type" value="Genomic_DNA"/>
</dbReference>
<feature type="region of interest" description="Disordered" evidence="1">
    <location>
        <begin position="228"/>
        <end position="266"/>
    </location>
</feature>
<keyword evidence="2" id="KW-0732">Signal</keyword>
<protein>
    <recommendedName>
        <fullName evidence="5">Macrofage activating glycoprotein</fullName>
    </recommendedName>
</protein>
<evidence type="ECO:0000313" key="4">
    <source>
        <dbReference type="Proteomes" id="UP000521872"/>
    </source>
</evidence>
<feature type="compositionally biased region" description="Low complexity" evidence="1">
    <location>
        <begin position="290"/>
        <end position="367"/>
    </location>
</feature>